<sequence length="170" mass="18681">MKTGKGLAQRHERIRLAYQLQVRHGITAEDLAKILGLSEERYDLWLRRLKCTGSEAKAPQRPIEGAFERLQAELQRLLDGEQLPDKSKAEALMALAKAVKTVDELTAESTTTETGREIATPDIKEVRQALARIDRRIEELAEKRAGEILGGGPGVSADIGSARRMADPGA</sequence>
<evidence type="ECO:0000313" key="2">
    <source>
        <dbReference type="EMBL" id="EEY04184.1"/>
    </source>
</evidence>
<evidence type="ECO:0000256" key="1">
    <source>
        <dbReference type="SAM" id="MobiDB-lite"/>
    </source>
</evidence>
<gene>
    <name evidence="2" type="ORF">BANG_00895</name>
</gene>
<evidence type="ECO:0000313" key="3">
    <source>
        <dbReference type="Proteomes" id="UP000005727"/>
    </source>
</evidence>
<dbReference type="Proteomes" id="UP000005727">
    <property type="component" value="Unassembled WGS sequence"/>
</dbReference>
<reference evidence="2 3" key="1">
    <citation type="submission" date="2009-01" db="EMBL/GenBank/DDBJ databases">
        <title>The Genome Sequence of Brucella neotomae 5K33.</title>
        <authorList>
            <consortium name="The Broad Institute Genome Sequencing Platform"/>
            <person name="Ward D."/>
            <person name="Young S.K."/>
            <person name="Kodira C.D."/>
            <person name="Zeng Q."/>
            <person name="Koehrsen M."/>
            <person name="Alvarado L."/>
            <person name="Berlin A."/>
            <person name="Borenstein D."/>
            <person name="Chen Z."/>
            <person name="Engels R."/>
            <person name="Freedman E."/>
            <person name="Gellesch M."/>
            <person name="Goldberg J."/>
            <person name="Griggs A."/>
            <person name="Gujja S."/>
            <person name="Heiman D."/>
            <person name="Hepburn T."/>
            <person name="Howarth C."/>
            <person name="Jen D."/>
            <person name="Larson L."/>
            <person name="Lewis B."/>
            <person name="Mehta T."/>
            <person name="Park D."/>
            <person name="Pearson M."/>
            <person name="Roberts A."/>
            <person name="Saif S."/>
            <person name="Shea T."/>
            <person name="Shenoy N."/>
            <person name="Sisk P."/>
            <person name="Stolte C."/>
            <person name="Sykes S."/>
            <person name="Walk T."/>
            <person name="White J."/>
            <person name="Yandava C."/>
            <person name="Whatmore A.M."/>
            <person name="Perrett L.L."/>
            <person name="O'Callaghan D."/>
            <person name="Nusbaum C."/>
            <person name="Galagan J."/>
            <person name="Birren B."/>
        </authorList>
    </citation>
    <scope>NUCLEOTIDE SEQUENCE [LARGE SCALE GENOMIC DNA]</scope>
    <source>
        <strain evidence="2 3">5K33</strain>
    </source>
</reference>
<protein>
    <submittedName>
        <fullName evidence="2">Uncharacterized protein</fullName>
    </submittedName>
</protein>
<accession>A0A7U8KAK5</accession>
<dbReference type="AlphaFoldDB" id="A0A7U8KAK5"/>
<keyword evidence="3" id="KW-1185">Reference proteome</keyword>
<proteinExistence type="predicted"/>
<feature type="region of interest" description="Disordered" evidence="1">
    <location>
        <begin position="147"/>
        <end position="170"/>
    </location>
</feature>
<dbReference type="RefSeq" id="WP_004688123.1">
    <property type="nucleotide sequence ID" value="NZ_AZBJ02000104.1"/>
</dbReference>
<organism evidence="2 3">
    <name type="scientific">Brucella neotomae 5K33</name>
    <dbReference type="NCBI Taxonomy" id="520456"/>
    <lineage>
        <taxon>Bacteria</taxon>
        <taxon>Pseudomonadati</taxon>
        <taxon>Pseudomonadota</taxon>
        <taxon>Alphaproteobacteria</taxon>
        <taxon>Hyphomicrobiales</taxon>
        <taxon>Brucellaceae</taxon>
        <taxon>Brucella/Ochrobactrum group</taxon>
        <taxon>Brucella</taxon>
    </lineage>
</organism>
<dbReference type="EMBL" id="EQ999582">
    <property type="protein sequence ID" value="EEY04184.1"/>
    <property type="molecule type" value="Genomic_DNA"/>
</dbReference>
<name>A0A7U8KAK5_BRUNE</name>